<dbReference type="Proteomes" id="UP000410049">
    <property type="component" value="Unassembled WGS sequence"/>
</dbReference>
<reference evidence="2 3" key="1">
    <citation type="journal article" date="2019" name="Syst. Appl. Microbiol.">
        <title>Characterization of Bifidobacterium species in feaces of the Egyptian fruit bat: Description of B. vespertilionis sp. nov. and B. rousetti sp. nov.</title>
        <authorList>
            <person name="Modesto M."/>
            <person name="Satti M."/>
            <person name="Watanabe K."/>
            <person name="Puglisi E."/>
            <person name="Morelli L."/>
            <person name="Huang C.-H."/>
            <person name="Liou J.-S."/>
            <person name="Miyashita M."/>
            <person name="Tamura T."/>
            <person name="Saito S."/>
            <person name="Mori K."/>
            <person name="Huang L."/>
            <person name="Sciavilla P."/>
            <person name="Sandri C."/>
            <person name="Spiezio C."/>
            <person name="Vitali F."/>
            <person name="Cavalieri D."/>
            <person name="Perpetuini G."/>
            <person name="Tofalo R."/>
            <person name="Bonetti A."/>
            <person name="Arita M."/>
            <person name="Mattarelli P."/>
        </authorList>
    </citation>
    <scope>NUCLEOTIDE SEQUENCE [LARGE SCALE GENOMIC DNA]</scope>
    <source>
        <strain evidence="2 3">RST17</strain>
    </source>
</reference>
<organism evidence="2 3">
    <name type="scientific">Bifidobacterium myosotis</name>
    <dbReference type="NCBI Taxonomy" id="1630166"/>
    <lineage>
        <taxon>Bacteria</taxon>
        <taxon>Bacillati</taxon>
        <taxon>Actinomycetota</taxon>
        <taxon>Actinomycetes</taxon>
        <taxon>Bifidobacteriales</taxon>
        <taxon>Bifidobacteriaceae</taxon>
        <taxon>Bifidobacterium</taxon>
    </lineage>
</organism>
<evidence type="ECO:0000313" key="2">
    <source>
        <dbReference type="EMBL" id="KAA8826964.1"/>
    </source>
</evidence>
<evidence type="ECO:0000256" key="1">
    <source>
        <dbReference type="SAM" id="MobiDB-lite"/>
    </source>
</evidence>
<sequence length="139" mass="14896">MTDLFDLIDPAPTKTPPEPDPDPAAALAAEEAARRAAAAFRLDPDDPVRNIVWSDVADDGTVRVLAARPVAVDRVEAVGCRPAVVDPAPPCVIGPGGTLRLDAECGARRRYDAARFEVRYRFAGSDRTATAVFRARRDA</sequence>
<name>A0A5M9ZH88_9BIFI</name>
<feature type="region of interest" description="Disordered" evidence="1">
    <location>
        <begin position="1"/>
        <end position="29"/>
    </location>
</feature>
<dbReference type="RefSeq" id="WP_150379920.1">
    <property type="nucleotide sequence ID" value="NZ_RZUH01000009.1"/>
</dbReference>
<comment type="caution">
    <text evidence="2">The sequence shown here is derived from an EMBL/GenBank/DDBJ whole genome shotgun (WGS) entry which is preliminary data.</text>
</comment>
<proteinExistence type="predicted"/>
<protein>
    <submittedName>
        <fullName evidence="2">Uncharacterized protein</fullName>
    </submittedName>
</protein>
<dbReference type="EMBL" id="RZUH01000009">
    <property type="protein sequence ID" value="KAA8826964.1"/>
    <property type="molecule type" value="Genomic_DNA"/>
</dbReference>
<accession>A0A5M9ZH88</accession>
<dbReference type="AlphaFoldDB" id="A0A5M9ZH88"/>
<gene>
    <name evidence="2" type="ORF">EMO91_10560</name>
</gene>
<evidence type="ECO:0000313" key="3">
    <source>
        <dbReference type="Proteomes" id="UP000410049"/>
    </source>
</evidence>